<dbReference type="Proteomes" id="UP000005824">
    <property type="component" value="Unassembled WGS sequence"/>
</dbReference>
<comment type="caution">
    <text evidence="2">The sequence shown here is derived from an EMBL/GenBank/DDBJ whole genome shotgun (WGS) entry which is preliminary data.</text>
</comment>
<dbReference type="eggNOG" id="ENOG50347YC">
    <property type="taxonomic scope" value="Bacteria"/>
</dbReference>
<feature type="signal peptide" evidence="1">
    <location>
        <begin position="1"/>
        <end position="22"/>
    </location>
</feature>
<sequence length="433" mass="48380" precursor="true">MRRRSLPLLAAALVAICLPAHAVDWHERSISETKQFIVYSPDVRLRQRVASYADDLTAQVKELLGGVGLWRTPIVVTLERASTADGQAPAPVLRLVDTPAGQKIELNVKIGNDPAAVNLPKLLLRAVLLEYSYRGARVYGGTHYVEAPWWVVEGLIEMGRRRDAGIDANLFRRLVETNHLPPIEKFLIEKPEELSPTALAVDRALAMGLLQMLVEQPDGHANLAHFIRAWPQSDGDPMALLAKEFPTVASSPETLQKWWMVNLARYAAADRFEGLTVTDTDKSLAALLQIEFVVDKKGTKKTFAVGDYTQFMKLPSSKTTLAARHAEVIALGTRANALLRPVLTDYEQIFAMLSRGKTRGVRDRLAKVEDYRTLVLKRTSDIADYLNWFEATQMKTMSGAFDNYLKTVDELSAEDKKQKGPIGQYLDQLEPEF</sequence>
<keyword evidence="3" id="KW-1185">Reference proteome</keyword>
<reference evidence="2 3" key="1">
    <citation type="journal article" date="2011" name="J. Bacteriol.">
        <title>Genome sequence of Chthoniobacter flavus Ellin428, an aerobic heterotrophic soil bacterium.</title>
        <authorList>
            <person name="Kant R."/>
            <person name="van Passel M.W."/>
            <person name="Palva A."/>
            <person name="Lucas S."/>
            <person name="Lapidus A."/>
            <person name="Glavina Del Rio T."/>
            <person name="Dalin E."/>
            <person name="Tice H."/>
            <person name="Bruce D."/>
            <person name="Goodwin L."/>
            <person name="Pitluck S."/>
            <person name="Larimer F.W."/>
            <person name="Land M.L."/>
            <person name="Hauser L."/>
            <person name="Sangwan P."/>
            <person name="de Vos W.M."/>
            <person name="Janssen P.H."/>
            <person name="Smidt H."/>
        </authorList>
    </citation>
    <scope>NUCLEOTIDE SEQUENCE [LARGE SCALE GENOMIC DNA]</scope>
    <source>
        <strain evidence="2 3">Ellin428</strain>
    </source>
</reference>
<evidence type="ECO:0000313" key="2">
    <source>
        <dbReference type="EMBL" id="EDY20361.1"/>
    </source>
</evidence>
<dbReference type="AlphaFoldDB" id="B4D047"/>
<proteinExistence type="predicted"/>
<feature type="chain" id="PRO_5002802969" evidence="1">
    <location>
        <begin position="23"/>
        <end position="433"/>
    </location>
</feature>
<keyword evidence="1" id="KW-0732">Signal</keyword>
<name>B4D047_9BACT</name>
<dbReference type="RefSeq" id="WP_006979610.1">
    <property type="nucleotide sequence ID" value="NZ_ABVL01000005.1"/>
</dbReference>
<dbReference type="InParanoid" id="B4D047"/>
<accession>B4D047</accession>
<dbReference type="STRING" id="497964.CfE428DRAFT_2285"/>
<dbReference type="EMBL" id="ABVL01000005">
    <property type="protein sequence ID" value="EDY20361.1"/>
    <property type="molecule type" value="Genomic_DNA"/>
</dbReference>
<evidence type="ECO:0000313" key="3">
    <source>
        <dbReference type="Proteomes" id="UP000005824"/>
    </source>
</evidence>
<evidence type="ECO:0000256" key="1">
    <source>
        <dbReference type="SAM" id="SignalP"/>
    </source>
</evidence>
<organism evidence="2 3">
    <name type="scientific">Chthoniobacter flavus Ellin428</name>
    <dbReference type="NCBI Taxonomy" id="497964"/>
    <lineage>
        <taxon>Bacteria</taxon>
        <taxon>Pseudomonadati</taxon>
        <taxon>Verrucomicrobiota</taxon>
        <taxon>Spartobacteria</taxon>
        <taxon>Chthoniobacterales</taxon>
        <taxon>Chthoniobacteraceae</taxon>
        <taxon>Chthoniobacter</taxon>
    </lineage>
</organism>
<gene>
    <name evidence="2" type="ORF">CfE428DRAFT_2285</name>
</gene>
<protein>
    <submittedName>
        <fullName evidence="2">Uncharacterized protein</fullName>
    </submittedName>
</protein>